<proteinExistence type="predicted"/>
<dbReference type="AlphaFoldDB" id="A0AB73PGB6"/>
<comment type="caution">
    <text evidence="1">The sequence shown here is derived from an EMBL/GenBank/DDBJ whole genome shotgun (WGS) entry which is preliminary data.</text>
</comment>
<accession>A0AB73PGB6</accession>
<organism evidence="1 2">
    <name type="scientific">Limosilactobacillus reuteri</name>
    <name type="common">Lactobacillus reuteri</name>
    <dbReference type="NCBI Taxonomy" id="1598"/>
    <lineage>
        <taxon>Bacteria</taxon>
        <taxon>Bacillati</taxon>
        <taxon>Bacillota</taxon>
        <taxon>Bacilli</taxon>
        <taxon>Lactobacillales</taxon>
        <taxon>Lactobacillaceae</taxon>
        <taxon>Limosilactobacillus</taxon>
    </lineage>
</organism>
<reference evidence="1 2" key="1">
    <citation type="submission" date="2017-05" db="EMBL/GenBank/DDBJ databases">
        <authorList>
            <person name="Lin X.B."/>
            <person name="Stothard P."/>
            <person name="Tasseva G."/>
            <person name="Walter J."/>
        </authorList>
    </citation>
    <scope>NUCLEOTIDE SEQUENCE [LARGE SCALE GENOMIC DNA]</scope>
    <source>
        <strain evidence="1 2">105n</strain>
    </source>
</reference>
<name>A0AB73PGB6_LIMRT</name>
<dbReference type="Proteomes" id="UP000216681">
    <property type="component" value="Unassembled WGS sequence"/>
</dbReference>
<gene>
    <name evidence="1" type="ORF">CBG15_04810</name>
</gene>
<evidence type="ECO:0000313" key="2">
    <source>
        <dbReference type="Proteomes" id="UP000216681"/>
    </source>
</evidence>
<sequence length="77" mass="8758">MKLRLINVQKSGVKPIVINTATHVTLHTYLNGDIVFDQSNCKTLESFNWSEVGSYELDTVPCPTSFNPDQWIIDKVF</sequence>
<evidence type="ECO:0000313" key="1">
    <source>
        <dbReference type="EMBL" id="OYS94063.1"/>
    </source>
</evidence>
<protein>
    <submittedName>
        <fullName evidence="1">Uncharacterized protein</fullName>
    </submittedName>
</protein>
<reference evidence="1 2" key="2">
    <citation type="submission" date="2017-09" db="EMBL/GenBank/DDBJ databases">
        <title>Tripartite evolution among Lactobacillus johnsonii, Lactobacillus taiwanensis, Lactobacillus reuteri and their rodent host.</title>
        <authorList>
            <person name="Wang T."/>
            <person name="Knowles S."/>
            <person name="Cheng C."/>
        </authorList>
    </citation>
    <scope>NUCLEOTIDE SEQUENCE [LARGE SCALE GENOMIC DNA]</scope>
    <source>
        <strain evidence="1 2">105n</strain>
    </source>
</reference>
<dbReference type="EMBL" id="NGPX01000019">
    <property type="protein sequence ID" value="OYS94063.1"/>
    <property type="molecule type" value="Genomic_DNA"/>
</dbReference>